<dbReference type="PRINTS" id="PR00133">
    <property type="entry name" value="GLHYDRLASE3"/>
</dbReference>
<dbReference type="Proteomes" id="UP000431922">
    <property type="component" value="Unassembled WGS sequence"/>
</dbReference>
<protein>
    <submittedName>
        <fullName evidence="6">1,4-beta-D-glucan glucohydrolase</fullName>
    </submittedName>
</protein>
<dbReference type="InterPro" id="IPR001764">
    <property type="entry name" value="Glyco_hydro_3_N"/>
</dbReference>
<comment type="caution">
    <text evidence="6">The sequence shown here is derived from an EMBL/GenBank/DDBJ whole genome shotgun (WGS) entry which is preliminary data.</text>
</comment>
<dbReference type="GO" id="GO:0009251">
    <property type="term" value="P:glucan catabolic process"/>
    <property type="evidence" value="ECO:0007669"/>
    <property type="project" value="TreeGrafter"/>
</dbReference>
<dbReference type="AlphaFoldDB" id="A0A845AYD1"/>
<evidence type="ECO:0000313" key="7">
    <source>
        <dbReference type="Proteomes" id="UP000431922"/>
    </source>
</evidence>
<accession>A0A845AYD1</accession>
<dbReference type="InterPro" id="IPR051915">
    <property type="entry name" value="Cellulose_Degrad_GH3"/>
</dbReference>
<dbReference type="Pfam" id="PF01915">
    <property type="entry name" value="Glyco_hydro_3_C"/>
    <property type="match status" value="1"/>
</dbReference>
<evidence type="ECO:0000259" key="4">
    <source>
        <dbReference type="Pfam" id="PF01915"/>
    </source>
</evidence>
<keyword evidence="2" id="KW-0732">Signal</keyword>
<feature type="domain" description="Glycoside hydrolase family 3 C-terminal" evidence="4">
    <location>
        <begin position="423"/>
        <end position="630"/>
    </location>
</feature>
<dbReference type="PANTHER" id="PTHR30620:SF77">
    <property type="entry name" value="LYSOSOMAL BETA GLUCOSIDASE-LIKE"/>
    <property type="match status" value="1"/>
</dbReference>
<dbReference type="InterPro" id="IPR036881">
    <property type="entry name" value="Glyco_hydro_3_C_sf"/>
</dbReference>
<keyword evidence="7" id="KW-1185">Reference proteome</keyword>
<feature type="chain" id="PRO_5032741422" evidence="2">
    <location>
        <begin position="20"/>
        <end position="827"/>
    </location>
</feature>
<feature type="domain" description="ExoP galactose-binding-like" evidence="5">
    <location>
        <begin position="664"/>
        <end position="813"/>
    </location>
</feature>
<dbReference type="SUPFAM" id="SSF52279">
    <property type="entry name" value="Beta-D-glucan exohydrolase, C-terminal domain"/>
    <property type="match status" value="1"/>
</dbReference>
<gene>
    <name evidence="6" type="ORF">GRI65_06035</name>
</gene>
<feature type="domain" description="Glycoside hydrolase family 3 N-terminal" evidence="3">
    <location>
        <begin position="61"/>
        <end position="385"/>
    </location>
</feature>
<dbReference type="InterPro" id="IPR017853">
    <property type="entry name" value="GH"/>
</dbReference>
<evidence type="ECO:0000256" key="2">
    <source>
        <dbReference type="SAM" id="SignalP"/>
    </source>
</evidence>
<dbReference type="InterPro" id="IPR002772">
    <property type="entry name" value="Glyco_hydro_3_C"/>
</dbReference>
<dbReference type="OrthoDB" id="9781691at2"/>
<dbReference type="Pfam" id="PF18559">
    <property type="entry name" value="Exop_C"/>
    <property type="match status" value="1"/>
</dbReference>
<dbReference type="Pfam" id="PF00933">
    <property type="entry name" value="Glyco_hydro_3"/>
    <property type="match status" value="1"/>
</dbReference>
<dbReference type="InterPro" id="IPR041443">
    <property type="entry name" value="Exop_C"/>
</dbReference>
<dbReference type="Gene3D" id="3.20.20.300">
    <property type="entry name" value="Glycoside hydrolase, family 3, N-terminal domain"/>
    <property type="match status" value="1"/>
</dbReference>
<evidence type="ECO:0000259" key="3">
    <source>
        <dbReference type="Pfam" id="PF00933"/>
    </source>
</evidence>
<proteinExistence type="predicted"/>
<sequence length="827" mass="85859">MQSLKLAIITAACSTLLSACSHGPALDAQAVPAIWPAAASPAAITDAATEQRIDALLARMTLEQKVGQTIQADISTITPDDLRLYPLGSLLAGGNSGAYGNERAPAADWDRMVREFRSVSIAPDGPGAGIPIIFGVDAVHGHNNIPGATIFPHNIGLGAARDAAMIRKIGAVTAAEISGSGIEWTFAPTLAVPQDPRWGRTYEGYSSDPSLVAAYSKAMVEGLQGPLVPGQPLQPGKVAATAKHFLADGGTMDGKDQGDAVISEAELVRVHAAGYPPAINAGALTVMASFSSWNGVKHHGNRSLLTDVLKERMGFEGFVVGDWNGHGQVENCSVTSCAASLNAGLDMYMAPDSWKDLFANTVQQARDGTIPMARIDDAVRRILRVKAKLGLLDDPMREGSSNYAAIGAPDHLALAREAVAKSLVLLKNNGSVLPIRAGAKVLVAGPGANDLAMQSGGWTISWQGTDVMPSDFPNGQTVWQALSDAVRESGGTAQLAVDGRYASKPDVAVVVFGERPYAEFQGDVPTLDYQPIGASDLGLLTQLKDQGIPVVSVFLSGRPMFTNPEINASDAFVAAWLPGTQGGGIADVLVAQRTGKPVRDFTGTLPFAWPSDAASPVTQPQFALGYGLSYVAKREIGQLSEDPGIDLATAMNLENFFSGGVARSPWTLSVGDAGGKRPVPAGAITSPDGAVSVRSVDVAAQEDGKAFVWTGAGYFTIEGPPADLRSQYESGGALVIDWRIDSKSGGGDAMLILGGGRVALGSQVAAAPLGQVSRLSIPLRCFSANGSDLGTVDTAFRIEAAAGLALTLRAVRIDTSVPPASCPAWAK</sequence>
<dbReference type="Gene3D" id="3.40.50.1700">
    <property type="entry name" value="Glycoside hydrolase family 3 C-terminal domain"/>
    <property type="match status" value="1"/>
</dbReference>
<dbReference type="RefSeq" id="WP_160755664.1">
    <property type="nucleotide sequence ID" value="NZ_WTYL01000002.1"/>
</dbReference>
<dbReference type="PANTHER" id="PTHR30620">
    <property type="entry name" value="PERIPLASMIC BETA-GLUCOSIDASE-RELATED"/>
    <property type="match status" value="1"/>
</dbReference>
<name>A0A845AYD1_9SPHN</name>
<evidence type="ECO:0000259" key="5">
    <source>
        <dbReference type="Pfam" id="PF18559"/>
    </source>
</evidence>
<feature type="signal peptide" evidence="2">
    <location>
        <begin position="1"/>
        <end position="19"/>
    </location>
</feature>
<keyword evidence="1 6" id="KW-0378">Hydrolase</keyword>
<dbReference type="EMBL" id="WTYL01000002">
    <property type="protein sequence ID" value="MXP44011.1"/>
    <property type="molecule type" value="Genomic_DNA"/>
</dbReference>
<dbReference type="SUPFAM" id="SSF51445">
    <property type="entry name" value="(Trans)glycosidases"/>
    <property type="match status" value="1"/>
</dbReference>
<dbReference type="InterPro" id="IPR036962">
    <property type="entry name" value="Glyco_hydro_3_N_sf"/>
</dbReference>
<reference evidence="6 7" key="1">
    <citation type="submission" date="2019-12" db="EMBL/GenBank/DDBJ databases">
        <title>Genomic-based taxomic classification of the family Erythrobacteraceae.</title>
        <authorList>
            <person name="Xu L."/>
        </authorList>
    </citation>
    <scope>NUCLEOTIDE SEQUENCE [LARGE SCALE GENOMIC DNA]</scope>
    <source>
        <strain evidence="6 7">KCTC 42453</strain>
    </source>
</reference>
<organism evidence="6 7">
    <name type="scientific">Allopontixanthobacter sediminis</name>
    <dbReference type="NCBI Taxonomy" id="1689985"/>
    <lineage>
        <taxon>Bacteria</taxon>
        <taxon>Pseudomonadati</taxon>
        <taxon>Pseudomonadota</taxon>
        <taxon>Alphaproteobacteria</taxon>
        <taxon>Sphingomonadales</taxon>
        <taxon>Erythrobacteraceae</taxon>
        <taxon>Allopontixanthobacter</taxon>
    </lineage>
</organism>
<dbReference type="Gene3D" id="2.60.120.430">
    <property type="entry name" value="Galactose-binding lectin"/>
    <property type="match status" value="1"/>
</dbReference>
<evidence type="ECO:0000313" key="6">
    <source>
        <dbReference type="EMBL" id="MXP44011.1"/>
    </source>
</evidence>
<dbReference type="GO" id="GO:0008422">
    <property type="term" value="F:beta-glucosidase activity"/>
    <property type="evidence" value="ECO:0007669"/>
    <property type="project" value="TreeGrafter"/>
</dbReference>
<evidence type="ECO:0000256" key="1">
    <source>
        <dbReference type="ARBA" id="ARBA00022801"/>
    </source>
</evidence>
<dbReference type="PROSITE" id="PS51257">
    <property type="entry name" value="PROKAR_LIPOPROTEIN"/>
    <property type="match status" value="1"/>
</dbReference>